<proteinExistence type="predicted"/>
<organism evidence="1 2">
    <name type="scientific">Arthrobacter flavus</name>
    <dbReference type="NCBI Taxonomy" id="95172"/>
    <lineage>
        <taxon>Bacteria</taxon>
        <taxon>Bacillati</taxon>
        <taxon>Actinomycetota</taxon>
        <taxon>Actinomycetes</taxon>
        <taxon>Micrococcales</taxon>
        <taxon>Micrococcaceae</taxon>
        <taxon>Arthrobacter</taxon>
    </lineage>
</organism>
<gene>
    <name evidence="1" type="ORF">ACFSFX_04005</name>
</gene>
<keyword evidence="2" id="KW-1185">Reference proteome</keyword>
<evidence type="ECO:0000313" key="1">
    <source>
        <dbReference type="EMBL" id="MFD1845756.1"/>
    </source>
</evidence>
<dbReference type="Pfam" id="PF19850">
    <property type="entry name" value="DUF6325"/>
    <property type="match status" value="1"/>
</dbReference>
<comment type="caution">
    <text evidence="1">The sequence shown here is derived from an EMBL/GenBank/DDBJ whole genome shotgun (WGS) entry which is preliminary data.</text>
</comment>
<accession>A0ABW4Q629</accession>
<dbReference type="RefSeq" id="WP_343877953.1">
    <property type="nucleotide sequence ID" value="NZ_BAAAIJ010000009.1"/>
</dbReference>
<name>A0ABW4Q629_9MICC</name>
<dbReference type="EMBL" id="JBHUGA010000009">
    <property type="protein sequence ID" value="MFD1845756.1"/>
    <property type="molecule type" value="Genomic_DNA"/>
</dbReference>
<reference evidence="2" key="1">
    <citation type="journal article" date="2019" name="Int. J. Syst. Evol. Microbiol.">
        <title>The Global Catalogue of Microorganisms (GCM) 10K type strain sequencing project: providing services to taxonomists for standard genome sequencing and annotation.</title>
        <authorList>
            <consortium name="The Broad Institute Genomics Platform"/>
            <consortium name="The Broad Institute Genome Sequencing Center for Infectious Disease"/>
            <person name="Wu L."/>
            <person name="Ma J."/>
        </authorList>
    </citation>
    <scope>NUCLEOTIDE SEQUENCE [LARGE SCALE GENOMIC DNA]</scope>
    <source>
        <strain evidence="2">JCM 11496</strain>
    </source>
</reference>
<dbReference type="Proteomes" id="UP001597307">
    <property type="component" value="Unassembled WGS sequence"/>
</dbReference>
<dbReference type="InterPro" id="IPR046288">
    <property type="entry name" value="DUF6325"/>
</dbReference>
<protein>
    <submittedName>
        <fullName evidence="1">DUF6325 family protein</fullName>
    </submittedName>
</protein>
<sequence length="142" mass="14901">MRVGPVEVIICTFPSPEIDQSVAVSLSEAVESGVVALLDVVVIARDGLGTLSVKDLGDDLPAAWSRLIVDPRPLTLLSETDIEVVAGSVGDNESSVIVTVEHRWARRLSEDVRAAGGTTALHVHIPHDTVLDAFQADGVAAS</sequence>
<evidence type="ECO:0000313" key="2">
    <source>
        <dbReference type="Proteomes" id="UP001597307"/>
    </source>
</evidence>